<dbReference type="OrthoDB" id="9765926at2"/>
<protein>
    <submittedName>
        <fullName evidence="3">C-terminal domain of CHU protein family protein</fullName>
    </submittedName>
</protein>
<proteinExistence type="predicted"/>
<evidence type="ECO:0000256" key="2">
    <source>
        <dbReference type="SAM" id="Phobius"/>
    </source>
</evidence>
<dbReference type="InterPro" id="IPR015943">
    <property type="entry name" value="WD40/YVTN_repeat-like_dom_sf"/>
</dbReference>
<evidence type="ECO:0000313" key="4">
    <source>
        <dbReference type="Proteomes" id="UP000199403"/>
    </source>
</evidence>
<evidence type="ECO:0000313" key="3">
    <source>
        <dbReference type="EMBL" id="SEJ79905.1"/>
    </source>
</evidence>
<gene>
    <name evidence="3" type="ORF">SAMN05192553_11428</name>
</gene>
<dbReference type="Proteomes" id="UP000199403">
    <property type="component" value="Unassembled WGS sequence"/>
</dbReference>
<dbReference type="Gene3D" id="2.130.10.10">
    <property type="entry name" value="YVTN repeat-like/Quinoprotein amine dehydrogenase"/>
    <property type="match status" value="1"/>
</dbReference>
<keyword evidence="2" id="KW-0472">Membrane</keyword>
<feature type="compositionally biased region" description="Gly residues" evidence="1">
    <location>
        <begin position="529"/>
        <end position="572"/>
    </location>
</feature>
<organism evidence="3 4">
    <name type="scientific">Cyclobacterium xiamenense</name>
    <dbReference type="NCBI Taxonomy" id="1297121"/>
    <lineage>
        <taxon>Bacteria</taxon>
        <taxon>Pseudomonadati</taxon>
        <taxon>Bacteroidota</taxon>
        <taxon>Cytophagia</taxon>
        <taxon>Cytophagales</taxon>
        <taxon>Cyclobacteriaceae</taxon>
        <taxon>Cyclobacterium</taxon>
    </lineage>
</organism>
<reference evidence="4" key="1">
    <citation type="submission" date="2016-10" db="EMBL/GenBank/DDBJ databases">
        <authorList>
            <person name="Varghese N."/>
            <person name="Submissions S."/>
        </authorList>
    </citation>
    <scope>NUCLEOTIDE SEQUENCE [LARGE SCALE GENOMIC DNA]</scope>
    <source>
        <strain evidence="4">IBRC-M 10761</strain>
    </source>
</reference>
<evidence type="ECO:0000256" key="1">
    <source>
        <dbReference type="SAM" id="MobiDB-lite"/>
    </source>
</evidence>
<feature type="region of interest" description="Disordered" evidence="1">
    <location>
        <begin position="526"/>
        <end position="574"/>
    </location>
</feature>
<feature type="region of interest" description="Disordered" evidence="1">
    <location>
        <begin position="644"/>
        <end position="668"/>
    </location>
</feature>
<name>A0A1H7C2Q9_9BACT</name>
<dbReference type="SUPFAM" id="SSF51004">
    <property type="entry name" value="C-terminal (heme d1) domain of cytochrome cd1-nitrite reductase"/>
    <property type="match status" value="1"/>
</dbReference>
<dbReference type="Pfam" id="PF13585">
    <property type="entry name" value="CHU_C"/>
    <property type="match status" value="1"/>
</dbReference>
<dbReference type="InterPro" id="IPR011048">
    <property type="entry name" value="Haem_d1_sf"/>
</dbReference>
<dbReference type="EMBL" id="FNZH01000014">
    <property type="protein sequence ID" value="SEJ79905.1"/>
    <property type="molecule type" value="Genomic_DNA"/>
</dbReference>
<keyword evidence="4" id="KW-1185">Reference proteome</keyword>
<dbReference type="InterPro" id="IPR013783">
    <property type="entry name" value="Ig-like_fold"/>
</dbReference>
<dbReference type="STRING" id="1416801.SAMN05192553_11428"/>
<accession>A0A1H7C2Q9</accession>
<sequence length="1719" mass="184232">MKSNYLNTINDFIFKAIFLFIGLYTPFLGYSQGFNENEWIFGYCEGGENNYLSFGKDQRAQVATLPGSITLGSANSAMAIDPITGEILFYTDGALVYNYLNEAMQGVVGELGGVETGRQSVAIASLDYDPQPGGSREFYIFYISPAGELEYSRVDMNDPGGAPANQPPAGAVAAGGSIGAAEGPILVVKSGVSSNFLLSIENGQVVSRRLEATAGQFTETGAVALDEDPHTIVYDESSGILYLIPETAGADIITVPFDTSTGLFGTPATVPDTGGAETIEGLTVSPDGDFLYVSRGDELIRYFLGDPEDADPELDPSQIPGDEPVSLSLTNEIHRIYSLKNGPDGQLYYIYEEVEGGPQYVGRVTNPDEWSQAAVVIEELPFGGTDFCGTEFPQFAPNVDLDPTADFTWEPEMPCMNNPLQLTSTITPQNYQPVSFEWEILPPLTDEEGNEIEMDLSAEHLLLPQDATSEQQVTVNLTVTYPNGETSNVTKSITFTENNLTVQFSPSDTTLCDPSCLDLMPLVQAQSGEEGGQGGGQPGGQPGGGLGGIPGLGQQPGGGIPGLGQQPGGGQGQAQQNLEYFWSNKREEGWGPEAPNEICRPGFYWVLVREQGSSCYAYASIRVNMWDVQDQTNNIWYFGDGAGLDFNPDPDDPDAPTPRPIESPHPQNIPAGVTTVSDQAGQVLFYTDGQTVWDLNGNPMQNGENIGGDNLSTGSVLAIPVASDETLYYLFTTQQGAGGENEVKFSLVDIKGDNPDGIGNVISKDNFLFSPGTEHSAAFNSGDTTWVAFHERGTDAFRLYPVSSEGIGQPVFNSVGGEHDFGDGIGTLKFSSDGSKVAVAYTEGGTNWVELFDFDQSTGEMTSYATLDLGSEGEVYGLELSSDATRLFVSYRNGGPGVEEFFIQAAEETDETDPENPVTTTCPECFESATEQEAIEQCILDSRAAVSGTAGLDLGAVQIGPDGQVYVAVVGSNQIGQIQIGSGCNPSTFNQDAVEPMPGTTNLGLPAFVQNSGSSIPEPSLNGPDRLCLSDEEGAVGLFEGGGEPDIDTYNWTIFNEEGEVVDEFLNGGEDFQDLEYAFDTVGVFTVQLEVDRCGTPWEEVFSMEVEVIASPEIILPSDVSLCGASVTLVAVDPEDPRLGEYEFVWENAAGEIVGNTNELEVTEESIYTVTVAYALPEGGDEALFESCPVSQDVFVGPPFEFELEQSADEVCFGEMVSFNPDTPVSGLWSIRASPDGTYAILGETQVLELNTGELDGPGVFELLFQTQDPLDSTCTVERTIPLTVNALPDFTLLAVSPSQSCEIGDGSIQLDAGSGLDSLLVEPTGEVFFDLQPGEEVVLDGLAPGRYTFTGYSGSCPQSQVAVVENATPPADVLYSIRVEPETCVGEGFEEGAIVISFSQGAASGRYSLLNLGSGELVEADFSNQDSIVVNLPQGEYLVEVSDIGGCVVPDPEVYRIETGTDVEVSLSSPGLCGGVTETEILAEADFSQVETIEWYYLVGAGSNLLAGASDSVLQVDQPGTYEIRLLNAAGCILGSETIDIPFSDASPPQLEDIYEICRATNELVSLNAGNWASYEWYREGVVVSEDATFVPAAEGAYELRVQDEAGCAFEVTFIVNEICEVDIRFPNAMRPGDPSRDFLIYTQGEIDTLMVYIYNRWGELVYFCEEENVSENVSVCRWDGIVNGTKVPVGTYPVVVKFTNEEQQIQKTIRNAIVVID</sequence>
<feature type="transmembrane region" description="Helical" evidence="2">
    <location>
        <begin position="12"/>
        <end position="30"/>
    </location>
</feature>
<dbReference type="Gene3D" id="2.60.40.10">
    <property type="entry name" value="Immunoglobulins"/>
    <property type="match status" value="1"/>
</dbReference>
<dbReference type="RefSeq" id="WP_092178804.1">
    <property type="nucleotide sequence ID" value="NZ_FNZH01000014.1"/>
</dbReference>
<keyword evidence="2" id="KW-1133">Transmembrane helix</keyword>
<keyword evidence="2" id="KW-0812">Transmembrane</keyword>